<keyword evidence="2" id="KW-1185">Reference proteome</keyword>
<dbReference type="Proteomes" id="UP000828048">
    <property type="component" value="Chromosome 10"/>
</dbReference>
<comment type="caution">
    <text evidence="1">The sequence shown here is derived from an EMBL/GenBank/DDBJ whole genome shotgun (WGS) entry which is preliminary data.</text>
</comment>
<gene>
    <name evidence="1" type="ORF">Vadar_034089</name>
</gene>
<evidence type="ECO:0000313" key="2">
    <source>
        <dbReference type="Proteomes" id="UP000828048"/>
    </source>
</evidence>
<sequence>MGNWSELQEDLLVLIAKQIAVFKDFVSFGGVCRSWRLVAVKQNFKVSQHLCLPKKKRPVLIKSAGQVAVWVELHCRGFGGMGLQHPFIPLGLSLDNGREEISVGTFSGNSVYIWMSREHPSGCFPETEA</sequence>
<organism evidence="1 2">
    <name type="scientific">Vaccinium darrowii</name>
    <dbReference type="NCBI Taxonomy" id="229202"/>
    <lineage>
        <taxon>Eukaryota</taxon>
        <taxon>Viridiplantae</taxon>
        <taxon>Streptophyta</taxon>
        <taxon>Embryophyta</taxon>
        <taxon>Tracheophyta</taxon>
        <taxon>Spermatophyta</taxon>
        <taxon>Magnoliopsida</taxon>
        <taxon>eudicotyledons</taxon>
        <taxon>Gunneridae</taxon>
        <taxon>Pentapetalae</taxon>
        <taxon>asterids</taxon>
        <taxon>Ericales</taxon>
        <taxon>Ericaceae</taxon>
        <taxon>Vaccinioideae</taxon>
        <taxon>Vaccinieae</taxon>
        <taxon>Vaccinium</taxon>
    </lineage>
</organism>
<protein>
    <submittedName>
        <fullName evidence="1">Uncharacterized protein</fullName>
    </submittedName>
</protein>
<evidence type="ECO:0000313" key="1">
    <source>
        <dbReference type="EMBL" id="KAH7841766.1"/>
    </source>
</evidence>
<accession>A0ACB7XM02</accession>
<proteinExistence type="predicted"/>
<reference evidence="1 2" key="1">
    <citation type="journal article" date="2021" name="Hortic Res">
        <title>High-quality reference genome and annotation aids understanding of berry development for evergreen blueberry (Vaccinium darrowii).</title>
        <authorList>
            <person name="Yu J."/>
            <person name="Hulse-Kemp A.M."/>
            <person name="Babiker E."/>
            <person name="Staton M."/>
        </authorList>
    </citation>
    <scope>NUCLEOTIDE SEQUENCE [LARGE SCALE GENOMIC DNA]</scope>
    <source>
        <strain evidence="2">cv. NJ 8807/NJ 8810</strain>
        <tissue evidence="1">Young leaf</tissue>
    </source>
</reference>
<dbReference type="EMBL" id="CM037160">
    <property type="protein sequence ID" value="KAH7841766.1"/>
    <property type="molecule type" value="Genomic_DNA"/>
</dbReference>
<name>A0ACB7XM02_9ERIC</name>